<dbReference type="SUPFAM" id="SSF57667">
    <property type="entry name" value="beta-beta-alpha zinc fingers"/>
    <property type="match status" value="2"/>
</dbReference>
<reference evidence="11 12" key="1">
    <citation type="submission" date="2020-10" db="EMBL/GenBank/DDBJ databases">
        <authorList>
            <person name="Klimov P.B."/>
            <person name="Dyachkov S.M."/>
            <person name="Chetverikov P.E."/>
        </authorList>
    </citation>
    <scope>NUCLEOTIDE SEQUENCE [LARGE SCALE GENOMIC DNA]</scope>
    <source>
        <strain evidence="11">BMOC 18-1129-001#AD2665</strain>
        <tissue evidence="11">Entire mites</tissue>
    </source>
</reference>
<gene>
    <name evidence="11" type="primary">Oaz</name>
    <name evidence="11" type="ORF">GZH46_00123</name>
</gene>
<comment type="caution">
    <text evidence="11">The sequence shown here is derived from an EMBL/GenBank/DDBJ whole genome shotgun (WGS) entry which is preliminary data.</text>
</comment>
<feature type="compositionally biased region" description="Polar residues" evidence="9">
    <location>
        <begin position="127"/>
        <end position="140"/>
    </location>
</feature>
<evidence type="ECO:0000313" key="11">
    <source>
        <dbReference type="EMBL" id="KAG9511319.1"/>
    </source>
</evidence>
<dbReference type="Proteomes" id="UP000825002">
    <property type="component" value="Unassembled WGS sequence"/>
</dbReference>
<evidence type="ECO:0000256" key="2">
    <source>
        <dbReference type="ARBA" id="ARBA00022723"/>
    </source>
</evidence>
<accession>A0ABQ7SD43</accession>
<evidence type="ECO:0000256" key="5">
    <source>
        <dbReference type="ARBA" id="ARBA00022833"/>
    </source>
</evidence>
<evidence type="ECO:0000256" key="8">
    <source>
        <dbReference type="PROSITE-ProRule" id="PRU00042"/>
    </source>
</evidence>
<evidence type="ECO:0000256" key="4">
    <source>
        <dbReference type="ARBA" id="ARBA00022771"/>
    </source>
</evidence>
<keyword evidence="4 8" id="KW-0863">Zinc-finger</keyword>
<keyword evidence="12" id="KW-1185">Reference proteome</keyword>
<dbReference type="Gene3D" id="3.30.160.60">
    <property type="entry name" value="Classic Zinc Finger"/>
    <property type="match status" value="3"/>
</dbReference>
<feature type="compositionally biased region" description="Low complexity" evidence="9">
    <location>
        <begin position="174"/>
        <end position="185"/>
    </location>
</feature>
<feature type="non-terminal residue" evidence="11">
    <location>
        <position position="1"/>
    </location>
</feature>
<dbReference type="InterPro" id="IPR013087">
    <property type="entry name" value="Znf_C2H2_type"/>
</dbReference>
<dbReference type="PROSITE" id="PS00028">
    <property type="entry name" value="ZINC_FINGER_C2H2_1"/>
    <property type="match status" value="3"/>
</dbReference>
<feature type="region of interest" description="Disordered" evidence="9">
    <location>
        <begin position="1"/>
        <end position="24"/>
    </location>
</feature>
<evidence type="ECO:0000313" key="12">
    <source>
        <dbReference type="Proteomes" id="UP000825002"/>
    </source>
</evidence>
<proteinExistence type="predicted"/>
<dbReference type="SMART" id="SM00355">
    <property type="entry name" value="ZnF_C2H2"/>
    <property type="match status" value="3"/>
</dbReference>
<dbReference type="PANTHER" id="PTHR24404">
    <property type="entry name" value="ZINC FINGER PROTEIN"/>
    <property type="match status" value="1"/>
</dbReference>
<name>A0ABQ7SD43_9ACAR</name>
<evidence type="ECO:0000259" key="10">
    <source>
        <dbReference type="PROSITE" id="PS50157"/>
    </source>
</evidence>
<keyword evidence="5" id="KW-0862">Zinc</keyword>
<evidence type="ECO:0000256" key="7">
    <source>
        <dbReference type="ARBA" id="ARBA00023242"/>
    </source>
</evidence>
<dbReference type="Pfam" id="PF00096">
    <property type="entry name" value="zf-C2H2"/>
    <property type="match status" value="2"/>
</dbReference>
<evidence type="ECO:0000256" key="3">
    <source>
        <dbReference type="ARBA" id="ARBA00022737"/>
    </source>
</evidence>
<sequence>MSSDNEHDQDMLDNDIIDPDNDTDSDVAAHHNGLGALATVAGGSFICNFCDRPFKHKRSRDRHVKLHTGDKRYKCPHCPCAFSRSDHLKIHLKTHDHRKPFQCTICNRGYNTAAALTSHMQSHKRVPNSTTPNDSCVRSTTGHHKGSSNDVYLSSYSKPSIRSPPMQHTHRNHQQQSQNQQQSTNTSIVPMSITSHNTNHITTTTINNANHNHKLMMANSPATSPNHQLSTSLSKPVSPIDHNSLNHVAQSLSQAAAAAAAAASASTGSALQPPPPLPASLASHLHQHHRSGLFHPLLAGSNNLSPAQLMSLMPQMAQMPQLSPPVMPQMPPFVAASQQADFATQLYYHHYLSSLITLQQYFNSLLHQNAPR</sequence>
<dbReference type="EMBL" id="JAIFTH010000011">
    <property type="protein sequence ID" value="KAG9511319.1"/>
    <property type="molecule type" value="Genomic_DNA"/>
</dbReference>
<feature type="domain" description="C2H2-type" evidence="10">
    <location>
        <begin position="101"/>
        <end position="123"/>
    </location>
</feature>
<protein>
    <submittedName>
        <fullName evidence="11">Zinc finger protein 423-like protein</fullName>
    </submittedName>
</protein>
<feature type="compositionally biased region" description="Polar residues" evidence="9">
    <location>
        <begin position="148"/>
        <end position="160"/>
    </location>
</feature>
<dbReference type="InterPro" id="IPR036236">
    <property type="entry name" value="Znf_C2H2_sf"/>
</dbReference>
<feature type="domain" description="C2H2-type" evidence="10">
    <location>
        <begin position="45"/>
        <end position="72"/>
    </location>
</feature>
<evidence type="ECO:0000256" key="1">
    <source>
        <dbReference type="ARBA" id="ARBA00004123"/>
    </source>
</evidence>
<keyword evidence="6" id="KW-0238">DNA-binding</keyword>
<feature type="region of interest" description="Disordered" evidence="9">
    <location>
        <begin position="121"/>
        <end position="185"/>
    </location>
</feature>
<keyword evidence="2" id="KW-0479">Metal-binding</keyword>
<organism evidence="11 12">
    <name type="scientific">Fragariocoptes setiger</name>
    <dbReference type="NCBI Taxonomy" id="1670756"/>
    <lineage>
        <taxon>Eukaryota</taxon>
        <taxon>Metazoa</taxon>
        <taxon>Ecdysozoa</taxon>
        <taxon>Arthropoda</taxon>
        <taxon>Chelicerata</taxon>
        <taxon>Arachnida</taxon>
        <taxon>Acari</taxon>
        <taxon>Acariformes</taxon>
        <taxon>Trombidiformes</taxon>
        <taxon>Prostigmata</taxon>
        <taxon>Eupodina</taxon>
        <taxon>Eriophyoidea</taxon>
        <taxon>Phytoptidae</taxon>
        <taxon>Fragariocoptes</taxon>
    </lineage>
</organism>
<feature type="compositionally biased region" description="Basic and acidic residues" evidence="9">
    <location>
        <begin position="1"/>
        <end position="10"/>
    </location>
</feature>
<dbReference type="PROSITE" id="PS50157">
    <property type="entry name" value="ZINC_FINGER_C2H2_2"/>
    <property type="match status" value="3"/>
</dbReference>
<evidence type="ECO:0000256" key="6">
    <source>
        <dbReference type="ARBA" id="ARBA00023125"/>
    </source>
</evidence>
<dbReference type="InterPro" id="IPR050589">
    <property type="entry name" value="Ikaros_C2H2-ZF"/>
</dbReference>
<feature type="compositionally biased region" description="Acidic residues" evidence="9">
    <location>
        <begin position="11"/>
        <end position="24"/>
    </location>
</feature>
<dbReference type="PANTHER" id="PTHR24404:SF114">
    <property type="entry name" value="KLUMPFUSS, ISOFORM B-RELATED"/>
    <property type="match status" value="1"/>
</dbReference>
<evidence type="ECO:0000256" key="9">
    <source>
        <dbReference type="SAM" id="MobiDB-lite"/>
    </source>
</evidence>
<keyword evidence="3" id="KW-0677">Repeat</keyword>
<comment type="subcellular location">
    <subcellularLocation>
        <location evidence="1">Nucleus</location>
    </subcellularLocation>
</comment>
<feature type="domain" description="C2H2-type" evidence="10">
    <location>
        <begin position="73"/>
        <end position="100"/>
    </location>
</feature>
<keyword evidence="7" id="KW-0539">Nucleus</keyword>